<reference evidence="1" key="2">
    <citation type="submission" date="2020-09" db="EMBL/GenBank/DDBJ databases">
        <authorList>
            <person name="Sun Q."/>
            <person name="Ohkuma M."/>
        </authorList>
    </citation>
    <scope>NUCLEOTIDE SEQUENCE</scope>
    <source>
        <strain evidence="1">JCM 3313</strain>
    </source>
</reference>
<dbReference type="PROSITE" id="PS51257">
    <property type="entry name" value="PROKAR_LIPOPROTEIN"/>
    <property type="match status" value="1"/>
</dbReference>
<evidence type="ECO:0000313" key="1">
    <source>
        <dbReference type="EMBL" id="GGP50461.1"/>
    </source>
</evidence>
<name>A0A918ALY5_9PSEU</name>
<comment type="caution">
    <text evidence="1">The sequence shown here is derived from an EMBL/GenBank/DDBJ whole genome shotgun (WGS) entry which is preliminary data.</text>
</comment>
<gene>
    <name evidence="1" type="ORF">GCM10010185_23390</name>
</gene>
<dbReference type="SUPFAM" id="SSF51735">
    <property type="entry name" value="NAD(P)-binding Rossmann-fold domains"/>
    <property type="match status" value="1"/>
</dbReference>
<organism evidence="1 2">
    <name type="scientific">Saccharothrix coeruleofusca</name>
    <dbReference type="NCBI Taxonomy" id="33919"/>
    <lineage>
        <taxon>Bacteria</taxon>
        <taxon>Bacillati</taxon>
        <taxon>Actinomycetota</taxon>
        <taxon>Actinomycetes</taxon>
        <taxon>Pseudonocardiales</taxon>
        <taxon>Pseudonocardiaceae</taxon>
        <taxon>Saccharothrix</taxon>
    </lineage>
</organism>
<sequence>MSERTALVLGGTGMLQGCADELVARGWRVVLPCRRARPELGQAARAALRRRGHTPIGDSCWVAADWARAQELAERVRAELDRPADLLVAWVHASYREPVLKAVEPLLAPGAPVVEVHDIGAISPTRGVPDPLLAAHPTQQVVLGFVRHAGQTRWLTHEEASKGVMEAVHRALEGKPPSVHQLGEVDTWVVRR</sequence>
<dbReference type="Gene3D" id="3.40.50.720">
    <property type="entry name" value="NAD(P)-binding Rossmann-like Domain"/>
    <property type="match status" value="1"/>
</dbReference>
<accession>A0A918ALY5</accession>
<keyword evidence="2" id="KW-1185">Reference proteome</keyword>
<protein>
    <submittedName>
        <fullName evidence="1">Short-chain dehydrogenase</fullName>
    </submittedName>
</protein>
<dbReference type="EMBL" id="BMRG01000003">
    <property type="protein sequence ID" value="GGP50461.1"/>
    <property type="molecule type" value="Genomic_DNA"/>
</dbReference>
<dbReference type="RefSeq" id="WP_189223206.1">
    <property type="nucleotide sequence ID" value="NZ_BMRG01000003.1"/>
</dbReference>
<dbReference type="AlphaFoldDB" id="A0A918ALY5"/>
<evidence type="ECO:0000313" key="2">
    <source>
        <dbReference type="Proteomes" id="UP000639606"/>
    </source>
</evidence>
<dbReference type="Proteomes" id="UP000639606">
    <property type="component" value="Unassembled WGS sequence"/>
</dbReference>
<dbReference type="InterPro" id="IPR036291">
    <property type="entry name" value="NAD(P)-bd_dom_sf"/>
</dbReference>
<proteinExistence type="predicted"/>
<reference evidence="1" key="1">
    <citation type="journal article" date="2014" name="Int. J. Syst. Evol. Microbiol.">
        <title>Complete genome sequence of Corynebacterium casei LMG S-19264T (=DSM 44701T), isolated from a smear-ripened cheese.</title>
        <authorList>
            <consortium name="US DOE Joint Genome Institute (JGI-PGF)"/>
            <person name="Walter F."/>
            <person name="Albersmeier A."/>
            <person name="Kalinowski J."/>
            <person name="Ruckert C."/>
        </authorList>
    </citation>
    <scope>NUCLEOTIDE SEQUENCE</scope>
    <source>
        <strain evidence="1">JCM 3313</strain>
    </source>
</reference>